<evidence type="ECO:0000256" key="1">
    <source>
        <dbReference type="SAM" id="SignalP"/>
    </source>
</evidence>
<dbReference type="Proteomes" id="UP000199771">
    <property type="component" value="Unassembled WGS sequence"/>
</dbReference>
<keyword evidence="1" id="KW-0732">Signal</keyword>
<feature type="signal peptide" evidence="1">
    <location>
        <begin position="1"/>
        <end position="30"/>
    </location>
</feature>
<gene>
    <name evidence="2" type="ORF">SAMN04488120_10170</name>
</gene>
<keyword evidence="3" id="KW-1185">Reference proteome</keyword>
<accession>A0A1I2H1E1</accession>
<proteinExistence type="predicted"/>
<dbReference type="Pfam" id="PF11383">
    <property type="entry name" value="DUF3187"/>
    <property type="match status" value="1"/>
</dbReference>
<dbReference type="AlphaFoldDB" id="A0A1I2H1E1"/>
<organism evidence="2 3">
    <name type="scientific">Fontimonas thermophila</name>
    <dbReference type="NCBI Taxonomy" id="1076937"/>
    <lineage>
        <taxon>Bacteria</taxon>
        <taxon>Pseudomonadati</taxon>
        <taxon>Pseudomonadota</taxon>
        <taxon>Gammaproteobacteria</taxon>
        <taxon>Nevskiales</taxon>
        <taxon>Nevskiaceae</taxon>
        <taxon>Fontimonas</taxon>
    </lineage>
</organism>
<evidence type="ECO:0008006" key="4">
    <source>
        <dbReference type="Google" id="ProtNLM"/>
    </source>
</evidence>
<dbReference type="InterPro" id="IPR021523">
    <property type="entry name" value="DUF3187"/>
</dbReference>
<dbReference type="EMBL" id="FOOC01000001">
    <property type="protein sequence ID" value="SFF23203.1"/>
    <property type="molecule type" value="Genomic_DNA"/>
</dbReference>
<evidence type="ECO:0000313" key="2">
    <source>
        <dbReference type="EMBL" id="SFF23203.1"/>
    </source>
</evidence>
<dbReference type="OrthoDB" id="7059736at2"/>
<dbReference type="STRING" id="1076937.SAMN04488120_10170"/>
<evidence type="ECO:0000313" key="3">
    <source>
        <dbReference type="Proteomes" id="UP000199771"/>
    </source>
</evidence>
<sequence>MGDAVYRRARFVWMVCAMGSMLAGATAAQAREPFVFAAFNQAALARHAPLPAPAAFAPHAGMAVVLDWTNETVLEQAGGEQVRLDGEALRLGLSRRWAWDDAVIGVELPLLVTGGGVLDAVIEHWHEWFGLPNGGREQIAQDEYRYRYVRDGVTVFDVGGSDDGIGDLRLSTARCIGTAGCWRALVQLPTADADRLLGGGLGGSLWYERGYALDRAGRWRGAIAGGGAALRADGPLKAQQRTRVPFGWVSLGYALTDVLDAGVQVYAHGALYDGSALDALSRAGGQVVFGVRYRGAAGQWWLAVQEDALTRSSPDFVIHVAADWGAD</sequence>
<reference evidence="2 3" key="1">
    <citation type="submission" date="2016-10" db="EMBL/GenBank/DDBJ databases">
        <authorList>
            <person name="de Groot N.N."/>
        </authorList>
    </citation>
    <scope>NUCLEOTIDE SEQUENCE [LARGE SCALE GENOMIC DNA]</scope>
    <source>
        <strain evidence="2 3">DSM 23609</strain>
    </source>
</reference>
<name>A0A1I2H1E1_9GAMM</name>
<feature type="chain" id="PRO_5011664183" description="DUF3187 family protein" evidence="1">
    <location>
        <begin position="31"/>
        <end position="327"/>
    </location>
</feature>
<protein>
    <recommendedName>
        <fullName evidence="4">DUF3187 family protein</fullName>
    </recommendedName>
</protein>